<protein>
    <submittedName>
        <fullName evidence="2">Uncharacterized protein</fullName>
    </submittedName>
</protein>
<comment type="caution">
    <text evidence="2">The sequence shown here is derived from an EMBL/GenBank/DDBJ whole genome shotgun (WGS) entry which is preliminary data.</text>
</comment>
<organism evidence="2 3">
    <name type="scientific">Herbiconiux oxytropis</name>
    <dbReference type="NCBI Taxonomy" id="2970915"/>
    <lineage>
        <taxon>Bacteria</taxon>
        <taxon>Bacillati</taxon>
        <taxon>Actinomycetota</taxon>
        <taxon>Actinomycetes</taxon>
        <taxon>Micrococcales</taxon>
        <taxon>Microbacteriaceae</taxon>
        <taxon>Herbiconiux</taxon>
    </lineage>
</organism>
<evidence type="ECO:0000313" key="2">
    <source>
        <dbReference type="EMBL" id="MCS5724617.1"/>
    </source>
</evidence>
<accession>A0AA41XAI1</accession>
<dbReference type="RefSeq" id="WP_259525043.1">
    <property type="nucleotide sequence ID" value="NZ_JANLCK010000001.1"/>
</dbReference>
<evidence type="ECO:0000313" key="3">
    <source>
        <dbReference type="Proteomes" id="UP001165587"/>
    </source>
</evidence>
<reference evidence="2" key="1">
    <citation type="submission" date="2022-08" db="EMBL/GenBank/DDBJ databases">
        <authorList>
            <person name="Deng Y."/>
            <person name="Han X.-F."/>
            <person name="Zhang Y.-Q."/>
        </authorList>
    </citation>
    <scope>NUCLEOTIDE SEQUENCE</scope>
    <source>
        <strain evidence="2">CPCC 203407</strain>
    </source>
</reference>
<feature type="transmembrane region" description="Helical" evidence="1">
    <location>
        <begin position="47"/>
        <end position="77"/>
    </location>
</feature>
<gene>
    <name evidence="2" type="ORF">N1028_01775</name>
</gene>
<keyword evidence="3" id="KW-1185">Reference proteome</keyword>
<dbReference type="AlphaFoldDB" id="A0AA41XAI1"/>
<sequence>MVQRAALMVSAVVAATLIVVGCVTLLLPRGAEDVLSWIGYEPLPSGVAIGGPVTIASIVVVGVGLLLLAFAAGVAFARAHPARWTDRPRKR</sequence>
<evidence type="ECO:0000256" key="1">
    <source>
        <dbReference type="SAM" id="Phobius"/>
    </source>
</evidence>
<feature type="transmembrane region" description="Helical" evidence="1">
    <location>
        <begin position="7"/>
        <end position="27"/>
    </location>
</feature>
<name>A0AA41XAI1_9MICO</name>
<keyword evidence="1" id="KW-0812">Transmembrane</keyword>
<dbReference type="EMBL" id="JANLCK010000001">
    <property type="protein sequence ID" value="MCS5724617.1"/>
    <property type="molecule type" value="Genomic_DNA"/>
</dbReference>
<proteinExistence type="predicted"/>
<keyword evidence="1" id="KW-1133">Transmembrane helix</keyword>
<keyword evidence="1" id="KW-0472">Membrane</keyword>
<dbReference type="Proteomes" id="UP001165587">
    <property type="component" value="Unassembled WGS sequence"/>
</dbReference>
<dbReference type="PROSITE" id="PS51257">
    <property type="entry name" value="PROKAR_LIPOPROTEIN"/>
    <property type="match status" value="1"/>
</dbReference>